<dbReference type="AlphaFoldDB" id="A0A7X2T390"/>
<protein>
    <submittedName>
        <fullName evidence="5">SAM-dependent chlorinase/fluorinase</fullName>
    </submittedName>
</protein>
<accession>A0A7X2T390</accession>
<dbReference type="Gene3D" id="2.40.30.90">
    <property type="entry name" value="Bacterial fluorinating enzyme like"/>
    <property type="match status" value="1"/>
</dbReference>
<dbReference type="Proteomes" id="UP000470082">
    <property type="component" value="Unassembled WGS sequence"/>
</dbReference>
<proteinExistence type="inferred from homology"/>
<dbReference type="PANTHER" id="PTHR35092">
    <property type="entry name" value="CHLORINASE MJ1651"/>
    <property type="match status" value="1"/>
</dbReference>
<dbReference type="InterPro" id="IPR023228">
    <property type="entry name" value="SAM_OH_AdoTrfase_N_sf"/>
</dbReference>
<evidence type="ECO:0000313" key="6">
    <source>
        <dbReference type="Proteomes" id="UP000470082"/>
    </source>
</evidence>
<name>A0A7X2T390_9FIRM</name>
<dbReference type="SUPFAM" id="SSF101852">
    <property type="entry name" value="Bacterial fluorinating enzyme, C-terminal domain"/>
    <property type="match status" value="1"/>
</dbReference>
<dbReference type="Pfam" id="PF01887">
    <property type="entry name" value="SAM_HAT_N"/>
    <property type="match status" value="1"/>
</dbReference>
<dbReference type="Pfam" id="PF20257">
    <property type="entry name" value="SAM_HAT_C"/>
    <property type="match status" value="1"/>
</dbReference>
<dbReference type="RefSeq" id="WP_154459655.1">
    <property type="nucleotide sequence ID" value="NZ_VUMM01000004.1"/>
</dbReference>
<gene>
    <name evidence="5" type="ORF">FYJ50_03545</name>
</gene>
<evidence type="ECO:0000259" key="4">
    <source>
        <dbReference type="Pfam" id="PF20257"/>
    </source>
</evidence>
<feature type="domain" description="S-adenosyl-l-methionine hydroxide adenosyltransferase C-terminal" evidence="4">
    <location>
        <begin position="191"/>
        <end position="278"/>
    </location>
</feature>
<evidence type="ECO:0000256" key="1">
    <source>
        <dbReference type="ARBA" id="ARBA00022691"/>
    </source>
</evidence>
<organism evidence="5 6">
    <name type="scientific">Floccifex porci</name>
    <dbReference type="NCBI Taxonomy" id="2606629"/>
    <lineage>
        <taxon>Bacteria</taxon>
        <taxon>Bacillati</taxon>
        <taxon>Bacillota</taxon>
        <taxon>Erysipelotrichia</taxon>
        <taxon>Erysipelotrichales</taxon>
        <taxon>Erysipelotrichaceae</taxon>
        <taxon>Floccifex</taxon>
    </lineage>
</organism>
<comment type="caution">
    <text evidence="5">The sequence shown here is derived from an EMBL/GenBank/DDBJ whole genome shotgun (WGS) entry which is preliminary data.</text>
</comment>
<dbReference type="InterPro" id="IPR046469">
    <property type="entry name" value="SAM_HAT_N"/>
</dbReference>
<dbReference type="PIRSF" id="PIRSF006779">
    <property type="entry name" value="UCP006779"/>
    <property type="match status" value="1"/>
</dbReference>
<dbReference type="SUPFAM" id="SSF102522">
    <property type="entry name" value="Bacterial fluorinating enzyme, N-terminal domain"/>
    <property type="match status" value="1"/>
</dbReference>
<dbReference type="Gene3D" id="3.40.50.10790">
    <property type="entry name" value="S-adenosyl-l-methionine hydroxide adenosyltransferase, N-terminal"/>
    <property type="match status" value="1"/>
</dbReference>
<reference evidence="5 6" key="1">
    <citation type="submission" date="2019-08" db="EMBL/GenBank/DDBJ databases">
        <title>In-depth cultivation of the pig gut microbiome towards novel bacterial diversity and tailored functional studies.</title>
        <authorList>
            <person name="Wylensek D."/>
            <person name="Hitch T.C.A."/>
            <person name="Clavel T."/>
        </authorList>
    </citation>
    <scope>NUCLEOTIDE SEQUENCE [LARGE SCALE GENOMIC DNA]</scope>
    <source>
        <strain evidence="5 6">LKV-178-WT-2G</strain>
    </source>
</reference>
<evidence type="ECO:0000259" key="3">
    <source>
        <dbReference type="Pfam" id="PF01887"/>
    </source>
</evidence>
<keyword evidence="6" id="KW-1185">Reference proteome</keyword>
<feature type="domain" description="S-adenosyl-l-methionine hydroxide adenosyltransferase N-terminal" evidence="3">
    <location>
        <begin position="10"/>
        <end position="159"/>
    </location>
</feature>
<comment type="similarity">
    <text evidence="2">Belongs to the SAM hydrolase / SAM-dependent halogenase family.</text>
</comment>
<dbReference type="InterPro" id="IPR002747">
    <property type="entry name" value="SAM_OH_AdoTrfase"/>
</dbReference>
<dbReference type="PANTHER" id="PTHR35092:SF1">
    <property type="entry name" value="CHLORINASE MJ1651"/>
    <property type="match status" value="1"/>
</dbReference>
<sequence length="285" mass="32484">MIDYNKPMLVFQTDFTYKEGAVCAMYGVVKSVDRTLEIIDGTHELPQYDTWSASYRLYQSMKFWPEGTIFVSVVDPGVGTSRKACVARTKDGYYIVTPDNGSLTHIKKYVGIEEVREIDETINRLHGKGTEGVAIFHGRDLFGYCAARLASGMITYEQVGKEYPVDEIVCHEILEPKKIEKGMEGIFEINDPNFGNLWTNIYLKDFKKAGFEYGDYVNVTIYHKENVVFQDKVLFHKSFGMAKPGQPIIYNNELMKVALAVSVGNFCETYHCSFGSDWKVVFEHE</sequence>
<dbReference type="InterPro" id="IPR046470">
    <property type="entry name" value="SAM_HAT_C"/>
</dbReference>
<keyword evidence="1" id="KW-0949">S-adenosyl-L-methionine</keyword>
<dbReference type="EMBL" id="VUMM01000004">
    <property type="protein sequence ID" value="MSS01187.1"/>
    <property type="molecule type" value="Genomic_DNA"/>
</dbReference>
<evidence type="ECO:0000313" key="5">
    <source>
        <dbReference type="EMBL" id="MSS01187.1"/>
    </source>
</evidence>
<evidence type="ECO:0000256" key="2">
    <source>
        <dbReference type="ARBA" id="ARBA00024035"/>
    </source>
</evidence>
<dbReference type="InterPro" id="IPR023227">
    <property type="entry name" value="SAM_OH_AdoTrfase_C_sf"/>
</dbReference>